<evidence type="ECO:0000313" key="2">
    <source>
        <dbReference type="EMBL" id="VBB41513.1"/>
    </source>
</evidence>
<proteinExistence type="predicted"/>
<dbReference type="InterPro" id="IPR011330">
    <property type="entry name" value="Glyco_hydro/deAcase_b/a-brl"/>
</dbReference>
<feature type="domain" description="NodB homology" evidence="1">
    <location>
        <begin position="1"/>
        <end position="260"/>
    </location>
</feature>
<gene>
    <name evidence="2" type="primary">yfbH</name>
    <name evidence="2" type="ORF">TRIP_B110078</name>
</gene>
<evidence type="ECO:0000259" key="1">
    <source>
        <dbReference type="PROSITE" id="PS51677"/>
    </source>
</evidence>
<accession>A0A653A0F5</accession>
<dbReference type="InterPro" id="IPR002509">
    <property type="entry name" value="NODB_dom"/>
</dbReference>
<dbReference type="GO" id="GO:0016810">
    <property type="term" value="F:hydrolase activity, acting on carbon-nitrogen (but not peptide) bonds"/>
    <property type="evidence" value="ECO:0007669"/>
    <property type="project" value="InterPro"/>
</dbReference>
<sequence>MRIGLRIDVDTLRGTLTGVPRLLGSMARAGVRGSFFFSVGPDNMGRHIWRLFRPAFLVKMLRTRAASLYGWDILLKGTLWPGPCIGERAGEVIRSVKEQGHEVGLHAWDHHAWQVRIERMDVQERVSALRRGYETLREIVGERPCCSAAPAWRVTDDVLLEKEMYPFVYGSDCRGTSLFYPVVNGRALRQPQIPVTLPTYDEAVGRNGIRHEDWNTYLLNRLNPASLNVLTVHAEVEGVACTSLFDRFLKEAMSTGWRFVPLGALLDGETPISTGSIVRGFVAGREGWISYQAQNIPGGRRPALG</sequence>
<dbReference type="NCBIfam" id="NF011923">
    <property type="entry name" value="PRK15394.1"/>
    <property type="match status" value="1"/>
</dbReference>
<dbReference type="PROSITE" id="PS51677">
    <property type="entry name" value="NODB"/>
    <property type="match status" value="1"/>
</dbReference>
<organism evidence="2">
    <name type="scientific">Uncultured Desulfatiglans sp</name>
    <dbReference type="NCBI Taxonomy" id="1748965"/>
    <lineage>
        <taxon>Bacteria</taxon>
        <taxon>Pseudomonadati</taxon>
        <taxon>Thermodesulfobacteriota</taxon>
        <taxon>Desulfobacteria</taxon>
        <taxon>Desulfatiglandales</taxon>
        <taxon>Desulfatiglandaceae</taxon>
        <taxon>Desulfatiglans</taxon>
        <taxon>environmental samples</taxon>
    </lineage>
</organism>
<dbReference type="Gene3D" id="3.20.20.370">
    <property type="entry name" value="Glycoside hydrolase/deacetylase"/>
    <property type="match status" value="1"/>
</dbReference>
<dbReference type="GO" id="GO:0005975">
    <property type="term" value="P:carbohydrate metabolic process"/>
    <property type="evidence" value="ECO:0007669"/>
    <property type="project" value="InterPro"/>
</dbReference>
<name>A0A653A0F5_UNCDX</name>
<protein>
    <recommendedName>
        <fullName evidence="1">NodB homology domain-containing protein</fullName>
    </recommendedName>
</protein>
<dbReference type="Pfam" id="PF01522">
    <property type="entry name" value="Polysacc_deac_1"/>
    <property type="match status" value="1"/>
</dbReference>
<dbReference type="EMBL" id="UPXX01000003">
    <property type="protein sequence ID" value="VBB41513.1"/>
    <property type="molecule type" value="Genomic_DNA"/>
</dbReference>
<reference evidence="2" key="1">
    <citation type="submission" date="2018-07" db="EMBL/GenBank/DDBJ databases">
        <authorList>
            <consortium name="Genoscope - CEA"/>
            <person name="William W."/>
        </authorList>
    </citation>
    <scope>NUCLEOTIDE SEQUENCE</scope>
    <source>
        <strain evidence="2">IK1</strain>
    </source>
</reference>
<dbReference type="AlphaFoldDB" id="A0A653A0F5"/>
<dbReference type="SUPFAM" id="SSF88713">
    <property type="entry name" value="Glycoside hydrolase/deacetylase"/>
    <property type="match status" value="1"/>
</dbReference>